<keyword evidence="2" id="KW-0784">Thiamine biosynthesis</keyword>
<dbReference type="InterPro" id="IPR022998">
    <property type="entry name" value="ThiamineP_synth_TenI"/>
</dbReference>
<feature type="domain" description="Thiamine phosphate synthase/TenI" evidence="3">
    <location>
        <begin position="20"/>
        <end position="177"/>
    </location>
</feature>
<dbReference type="GO" id="GO:0009228">
    <property type="term" value="P:thiamine biosynthetic process"/>
    <property type="evidence" value="ECO:0007669"/>
    <property type="project" value="UniProtKB-KW"/>
</dbReference>
<dbReference type="Proteomes" id="UP000824109">
    <property type="component" value="Unassembled WGS sequence"/>
</dbReference>
<dbReference type="CDD" id="cd00564">
    <property type="entry name" value="TMP_TenI"/>
    <property type="match status" value="1"/>
</dbReference>
<dbReference type="PANTHER" id="PTHR20857">
    <property type="entry name" value="THIAMINE-PHOSPHATE PYROPHOSPHORYLASE"/>
    <property type="match status" value="1"/>
</dbReference>
<comment type="pathway">
    <text evidence="1">Cofactor biosynthesis; thiamine diphosphate biosynthesis.</text>
</comment>
<evidence type="ECO:0000259" key="3">
    <source>
        <dbReference type="Pfam" id="PF02581"/>
    </source>
</evidence>
<reference evidence="4" key="2">
    <citation type="journal article" date="2021" name="PeerJ">
        <title>Extensive microbial diversity within the chicken gut microbiome revealed by metagenomics and culture.</title>
        <authorList>
            <person name="Gilroy R."/>
            <person name="Ravi A."/>
            <person name="Getino M."/>
            <person name="Pursley I."/>
            <person name="Horton D.L."/>
            <person name="Alikhan N.F."/>
            <person name="Baker D."/>
            <person name="Gharbi K."/>
            <person name="Hall N."/>
            <person name="Watson M."/>
            <person name="Adriaenssens E.M."/>
            <person name="Foster-Nyarko E."/>
            <person name="Jarju S."/>
            <person name="Secka A."/>
            <person name="Antonio M."/>
            <person name="Oren A."/>
            <person name="Chaudhuri R.R."/>
            <person name="La Ragione R."/>
            <person name="Hildebrand F."/>
            <person name="Pallen M.J."/>
        </authorList>
    </citation>
    <scope>NUCLEOTIDE SEQUENCE</scope>
    <source>
        <strain evidence="4">USAMLcec3-3695</strain>
    </source>
</reference>
<sequence>MCELICVTNRKIFYDTFGITASFAGRVREILSEGIRVILREKDLSEDEYYRLLCEVGDRRVTAHSFPDAARRFGCTSLHMPLNALSSSDVSEFETVGCSVHSAEQAVLAYKYGATYLTAGHIFVTDCKKGLAPRGTELIKDILCVTSLPVYAIGGITPQNAGMTAEAGAAGVCVMSGFMKCADPAELADKFRTVFRNNGQKSNI</sequence>
<dbReference type="PANTHER" id="PTHR20857:SF15">
    <property type="entry name" value="THIAMINE-PHOSPHATE SYNTHASE"/>
    <property type="match status" value="1"/>
</dbReference>
<dbReference type="InterPro" id="IPR036206">
    <property type="entry name" value="ThiamineP_synth_sf"/>
</dbReference>
<organism evidence="4 5">
    <name type="scientific">Candidatus Ornithomonoglobus merdipullorum</name>
    <dbReference type="NCBI Taxonomy" id="2840895"/>
    <lineage>
        <taxon>Bacteria</taxon>
        <taxon>Bacillati</taxon>
        <taxon>Bacillota</taxon>
        <taxon>Clostridia</taxon>
        <taxon>Candidatus Ornithomonoglobus</taxon>
    </lineage>
</organism>
<evidence type="ECO:0000313" key="4">
    <source>
        <dbReference type="EMBL" id="HIU57685.1"/>
    </source>
</evidence>
<proteinExistence type="predicted"/>
<protein>
    <submittedName>
        <fullName evidence="4">Thiamine phosphate synthase</fullName>
    </submittedName>
</protein>
<dbReference type="GO" id="GO:0005737">
    <property type="term" value="C:cytoplasm"/>
    <property type="evidence" value="ECO:0007669"/>
    <property type="project" value="TreeGrafter"/>
</dbReference>
<dbReference type="Gene3D" id="3.20.20.70">
    <property type="entry name" value="Aldolase class I"/>
    <property type="match status" value="1"/>
</dbReference>
<name>A0A9D1MC82_9FIRM</name>
<evidence type="ECO:0000313" key="5">
    <source>
        <dbReference type="Proteomes" id="UP000824109"/>
    </source>
</evidence>
<dbReference type="InterPro" id="IPR013785">
    <property type="entry name" value="Aldolase_TIM"/>
</dbReference>
<dbReference type="GO" id="GO:0004789">
    <property type="term" value="F:thiamine-phosphate diphosphorylase activity"/>
    <property type="evidence" value="ECO:0007669"/>
    <property type="project" value="TreeGrafter"/>
</dbReference>
<evidence type="ECO:0000256" key="2">
    <source>
        <dbReference type="ARBA" id="ARBA00022977"/>
    </source>
</evidence>
<dbReference type="Pfam" id="PF02581">
    <property type="entry name" value="TMP-TENI"/>
    <property type="match status" value="1"/>
</dbReference>
<comment type="caution">
    <text evidence="4">The sequence shown here is derived from an EMBL/GenBank/DDBJ whole genome shotgun (WGS) entry which is preliminary data.</text>
</comment>
<dbReference type="AlphaFoldDB" id="A0A9D1MC82"/>
<evidence type="ECO:0000256" key="1">
    <source>
        <dbReference type="ARBA" id="ARBA00004948"/>
    </source>
</evidence>
<reference evidence="4" key="1">
    <citation type="submission" date="2020-10" db="EMBL/GenBank/DDBJ databases">
        <authorList>
            <person name="Gilroy R."/>
        </authorList>
    </citation>
    <scope>NUCLEOTIDE SEQUENCE</scope>
    <source>
        <strain evidence="4">USAMLcec3-3695</strain>
    </source>
</reference>
<accession>A0A9D1MC82</accession>
<gene>
    <name evidence="4" type="ORF">IAA61_07760</name>
</gene>
<dbReference type="EMBL" id="DVNB01000083">
    <property type="protein sequence ID" value="HIU57685.1"/>
    <property type="molecule type" value="Genomic_DNA"/>
</dbReference>
<dbReference type="SUPFAM" id="SSF51391">
    <property type="entry name" value="Thiamin phosphate synthase"/>
    <property type="match status" value="1"/>
</dbReference>